<dbReference type="InterPro" id="IPR011989">
    <property type="entry name" value="ARM-like"/>
</dbReference>
<dbReference type="EMBL" id="WIXE01004364">
    <property type="protein sequence ID" value="KAK5983109.1"/>
    <property type="molecule type" value="Genomic_DNA"/>
</dbReference>
<protein>
    <recommendedName>
        <fullName evidence="4">Raptor N-terminal CASPase-like domain-containing protein</fullName>
    </recommendedName>
</protein>
<keyword evidence="1" id="KW-0853">WD repeat</keyword>
<dbReference type="Gene3D" id="2.130.10.10">
    <property type="entry name" value="YVTN repeat-like/Quinoprotein amine dehydrogenase"/>
    <property type="match status" value="1"/>
</dbReference>
<dbReference type="GO" id="GO:0005737">
    <property type="term" value="C:cytoplasm"/>
    <property type="evidence" value="ECO:0007669"/>
    <property type="project" value="TreeGrafter"/>
</dbReference>
<organism evidence="5 6">
    <name type="scientific">Trichostrongylus colubriformis</name>
    <name type="common">Black scour worm</name>
    <dbReference type="NCBI Taxonomy" id="6319"/>
    <lineage>
        <taxon>Eukaryota</taxon>
        <taxon>Metazoa</taxon>
        <taxon>Ecdysozoa</taxon>
        <taxon>Nematoda</taxon>
        <taxon>Chromadorea</taxon>
        <taxon>Rhabditida</taxon>
        <taxon>Rhabditina</taxon>
        <taxon>Rhabditomorpha</taxon>
        <taxon>Strongyloidea</taxon>
        <taxon>Trichostrongylidae</taxon>
        <taxon>Trichostrongylus</taxon>
    </lineage>
</organism>
<evidence type="ECO:0000259" key="4">
    <source>
        <dbReference type="SMART" id="SM01302"/>
    </source>
</evidence>
<dbReference type="GO" id="GO:0009267">
    <property type="term" value="P:cellular response to starvation"/>
    <property type="evidence" value="ECO:0007669"/>
    <property type="project" value="TreeGrafter"/>
</dbReference>
<dbReference type="InterPro" id="IPR016024">
    <property type="entry name" value="ARM-type_fold"/>
</dbReference>
<proteinExistence type="predicted"/>
<evidence type="ECO:0000256" key="1">
    <source>
        <dbReference type="ARBA" id="ARBA00022574"/>
    </source>
</evidence>
<dbReference type="Gene3D" id="1.25.10.10">
    <property type="entry name" value="Leucine-rich Repeat Variant"/>
    <property type="match status" value="1"/>
</dbReference>
<dbReference type="InterPro" id="IPR029347">
    <property type="entry name" value="Raptor_N"/>
</dbReference>
<dbReference type="SMART" id="SM01302">
    <property type="entry name" value="Raptor_N"/>
    <property type="match status" value="1"/>
</dbReference>
<dbReference type="PANTHER" id="PTHR12848">
    <property type="entry name" value="REGULATORY-ASSOCIATED PROTEIN OF MTOR"/>
    <property type="match status" value="1"/>
</dbReference>
<dbReference type="InterPro" id="IPR036322">
    <property type="entry name" value="WD40_repeat_dom_sf"/>
</dbReference>
<dbReference type="GO" id="GO:0030674">
    <property type="term" value="F:protein-macromolecule adaptor activity"/>
    <property type="evidence" value="ECO:0007669"/>
    <property type="project" value="TreeGrafter"/>
</dbReference>
<dbReference type="GO" id="GO:0038202">
    <property type="term" value="P:TORC1 signaling"/>
    <property type="evidence" value="ECO:0007669"/>
    <property type="project" value="TreeGrafter"/>
</dbReference>
<evidence type="ECO:0000256" key="2">
    <source>
        <dbReference type="ARBA" id="ARBA00022737"/>
    </source>
</evidence>
<sequence length="1505" mass="169556">MSTMKSKVHSEMEILEKTDRLITRYFQEARHVEDILGIKEDGEERDIWRRYSKERMKTVSVALVLCLHIGVDPPDSVPKTSSRARLEAWVDPYSCNPQKAAYKIAASLQKSYEKWQPRARYKSVTDPTGDDVRKLCMSMRRNAKDERVLFHYNGHGVPRPTQNGEIWVFNKNFTQYIPLSLYDLQLCMEFPSIYVWDCSSAETIVNWFMRFAKDHEEDWHKNLSAHQETVAVTSISAARIISNMTPDQQAESLKFKRRPKFRDCIQLAACREDERLPTNPDLPADLFTSCLTTPIHTSILWYLLKSDRKNEFPPNLLEEIPGQLNDRRTILGELNWIFTAITDTIAWNALPRDDFQRLFRQDLLLASLFRSFLLAERVMGGNGCNVVSSPSLPSTADHPLWDSWEYTLDLTLNHIHNLLIPKLQFQVIGKDMLSRSSICTLNTLVDLSGIINDGQEVQHNWFFIEQLKAFEVWLEYGVNKQSSPEQLPIVLQVLLSQAHRQRALELLARFLDLGQWAVGYSLSVGIFPYMLKLLQSTSRELRIWLAFIWAKILAVDPSVQSELFKENGDEPARYESTNRAKPVQLRYHFFVTILNDPDTLPRQKIVVAFVLATLFHNNYRIAQENLTKKGYVNLCTELLSENQAKDCRLLKLWILIGLGRLWADYDPARWQAVRLVAYAKVLKELDDNAPEVRAAAVYALGCLVKNRSETNEHAATIDQEICDDLCNKCTKDGSVLVREELLIALQWYIIDFEQRFAKIFWDLSETLGIEMIADMQEDHFEHNANDIAATMRNNNLNGPLSMGAARKSSVYKKRQRPNDAMAIEEVVTMNNPTDRTSLSSSISQVMSVVSSYTGPSKGDIAFRERAKKQLAYLENKNFKEPLERTWVALLRLSLDPVQKVALMAHKLVRHVEVLAMGLQSSATALTEKIEKVSSFASIHKVDSATPNSDAHFDEITEADSSSKLGRSSDNEAGGVRFMIGSPVTTNSSLPPPEGNANTDSLSSNPDIDCASPNGMFNQQGPSSKPSASTLQRTSRQPNQRKLSMPSHFLPSGRGSESKSQLAEMLKQSFTPKRGTTARGEFSSGTPVTATADPLLTSEFVPWCSRIFVQPILDLIHCKEDVEDFTDRALTLVNPTDWAIFIEQAQQQHARAEFEVFKSVPCDSLLVAARVPTAPTVVSFSMLRKSIYTTDGEQIYITRYEKSHNHIAQKFSCNAGNPFNSDKTTALIVINEMSREMLLCGSSTGIVRVWDLSYNIHSHEIEDLPQLVTASNPLCDQTRLPLSNYAVHPTLYDWSQETGRLVCGGNVRVIRVWDAHYEKTAQDIAIAVKKGAVTAISGELDHNDLIAAGYRDGAVNVHDIRVPAKESLIMSFHDLSSRVVGVAIRVDSKDNAIVAAGDEGGGICVWEPRMFKVPVVEIEAGRETHEPLRNFIVHKNAEMFGCVLKSEVKLYDVCGVPLCSIRQNDFERGRPPQSVAAVAMHKLRCMIAVATNDGAVNVYGQAKTSL</sequence>
<dbReference type="InterPro" id="IPR015943">
    <property type="entry name" value="WD40/YVTN_repeat-like_dom_sf"/>
</dbReference>
<dbReference type="SUPFAM" id="SSF48371">
    <property type="entry name" value="ARM repeat"/>
    <property type="match status" value="1"/>
</dbReference>
<feature type="compositionally biased region" description="Polar residues" evidence="3">
    <location>
        <begin position="1014"/>
        <end position="1041"/>
    </location>
</feature>
<keyword evidence="6" id="KW-1185">Reference proteome</keyword>
<dbReference type="SUPFAM" id="SSF50978">
    <property type="entry name" value="WD40 repeat-like"/>
    <property type="match status" value="1"/>
</dbReference>
<feature type="compositionally biased region" description="Polar residues" evidence="3">
    <location>
        <begin position="995"/>
        <end position="1005"/>
    </location>
</feature>
<feature type="region of interest" description="Disordered" evidence="3">
    <location>
        <begin position="957"/>
        <end position="1061"/>
    </location>
</feature>
<feature type="compositionally biased region" description="Polar residues" evidence="3">
    <location>
        <begin position="958"/>
        <end position="967"/>
    </location>
</feature>
<dbReference type="PANTHER" id="PTHR12848:SF16">
    <property type="entry name" value="REGULATORY-ASSOCIATED PROTEIN OF MTOR"/>
    <property type="match status" value="1"/>
</dbReference>
<comment type="caution">
    <text evidence="5">The sequence shown here is derived from an EMBL/GenBank/DDBJ whole genome shotgun (WGS) entry which is preliminary data.</text>
</comment>
<dbReference type="Proteomes" id="UP001331761">
    <property type="component" value="Unassembled WGS sequence"/>
</dbReference>
<evidence type="ECO:0000313" key="6">
    <source>
        <dbReference type="Proteomes" id="UP001331761"/>
    </source>
</evidence>
<dbReference type="GO" id="GO:0010506">
    <property type="term" value="P:regulation of autophagy"/>
    <property type="evidence" value="ECO:0007669"/>
    <property type="project" value="TreeGrafter"/>
</dbReference>
<dbReference type="GO" id="GO:0030307">
    <property type="term" value="P:positive regulation of cell growth"/>
    <property type="evidence" value="ECO:0007669"/>
    <property type="project" value="TreeGrafter"/>
</dbReference>
<dbReference type="PRINTS" id="PR01547">
    <property type="entry name" value="YEAST176DUF"/>
</dbReference>
<gene>
    <name evidence="5" type="ORF">GCK32_003503</name>
</gene>
<dbReference type="GO" id="GO:0071230">
    <property type="term" value="P:cellular response to amino acid stimulus"/>
    <property type="evidence" value="ECO:0007669"/>
    <property type="project" value="TreeGrafter"/>
</dbReference>
<evidence type="ECO:0000313" key="5">
    <source>
        <dbReference type="EMBL" id="KAK5983109.1"/>
    </source>
</evidence>
<reference evidence="5 6" key="1">
    <citation type="submission" date="2019-10" db="EMBL/GenBank/DDBJ databases">
        <title>Assembly and Annotation for the nematode Trichostrongylus colubriformis.</title>
        <authorList>
            <person name="Martin J."/>
        </authorList>
    </citation>
    <scope>NUCLEOTIDE SEQUENCE [LARGE SCALE GENOMIC DNA]</scope>
    <source>
        <strain evidence="5">G859</strain>
        <tissue evidence="5">Whole worm</tissue>
    </source>
</reference>
<name>A0AAN8FT84_TRICO</name>
<feature type="domain" description="Raptor N-terminal CASPase-like" evidence="4">
    <location>
        <begin position="55"/>
        <end position="209"/>
    </location>
</feature>
<accession>A0AAN8FT84</accession>
<keyword evidence="2" id="KW-0677">Repeat</keyword>
<dbReference type="Pfam" id="PF14538">
    <property type="entry name" value="Raptor_N"/>
    <property type="match status" value="1"/>
</dbReference>
<evidence type="ECO:0000256" key="3">
    <source>
        <dbReference type="SAM" id="MobiDB-lite"/>
    </source>
</evidence>
<dbReference type="GO" id="GO:0031931">
    <property type="term" value="C:TORC1 complex"/>
    <property type="evidence" value="ECO:0007669"/>
    <property type="project" value="InterPro"/>
</dbReference>
<dbReference type="InterPro" id="IPR004083">
    <property type="entry name" value="Raptor"/>
</dbReference>